<dbReference type="SMART" id="SM00220">
    <property type="entry name" value="S_TKc"/>
    <property type="match status" value="1"/>
</dbReference>
<dbReference type="InterPro" id="IPR045267">
    <property type="entry name" value="CDK11/PITSLRE_STKc"/>
</dbReference>
<evidence type="ECO:0000256" key="2">
    <source>
        <dbReference type="ARBA" id="ARBA00022527"/>
    </source>
</evidence>
<dbReference type="GO" id="GO:0004674">
    <property type="term" value="F:protein serine/threonine kinase activity"/>
    <property type="evidence" value="ECO:0007669"/>
    <property type="project" value="UniProtKB-KW"/>
</dbReference>
<dbReference type="PROSITE" id="PS50011">
    <property type="entry name" value="PROTEIN_KINASE_DOM"/>
    <property type="match status" value="1"/>
</dbReference>
<evidence type="ECO:0000256" key="3">
    <source>
        <dbReference type="ARBA" id="ARBA00022553"/>
    </source>
</evidence>
<reference evidence="10 11" key="1">
    <citation type="submission" date="2023-10" db="EMBL/GenBank/DDBJ databases">
        <authorList>
            <person name="Maclean D."/>
            <person name="Macfadyen A."/>
        </authorList>
    </citation>
    <scope>NUCLEOTIDE SEQUENCE [LARGE SCALE GENOMIC DNA]</scope>
</reference>
<dbReference type="CDD" id="cd07843">
    <property type="entry name" value="STKc_CDC2L1"/>
    <property type="match status" value="1"/>
</dbReference>
<sequence length="743" mass="81874">MARPEHKPTRYPPTRDDREGGRRSDVPQRKRDAWPSEREDRSRGPPHLDRRGDVALHGRVGYRDGDRRDPPRPSPSGSGRRERVDRAFNDRPPEPQRRPASASRSQNARAAPEDRALGTSALGVGSVLGAGSVLMEELRAAAMARARQQAPKPQPDDDMEEGEAEPGEMPSLKRPNPITWQTPPKKQRVAHGSDDSPADSAGARQPKEPGSMSASRANSALPPQPSPAQATLQLSAAERAAKELEEFSMRSHADVDPNAPPALKASPSVSGSDQEMPEAGAAAAGKAGQEGADEDTGDDAPPMKAPRSRWLDEEQDEEPEAPLNKAELDEEAARAEAADRELNEREREGLAGGASPEGRPDDEAQGPGAVRSISMLQKCRDVSAFKKIRRISEGTYGVVYQARDTEKGTMCALKKIKMDKHQDGFPLTSIREINILLSFHHPNIVEVSEVVVGSRLDEIFMVMEYVEHDLKQLSESMKQPFSVAEVKCLVLQLFCGMHYLHENWVLHRDLKTSNILYSNRGELKVCDFGLARQYGSPLRPYTHNVVTLWYRAPELLMGAKEYSTAIDMWSLGCIMAELLSKQVLFNGDGEIAQINKIFAMLGTPTEENWPGYKKLKIMQQLQFKPQPLNRLREKFPAPSFHDDGGRGRLTEEGFKLLSGLLTLNPEKRLTAAEALQSKWFTEHPPPKEQALMPTFPDKEAAKGITRPAHKQPSPDPRMQPSASVLAKRAAEVGTLFGKPGGSG</sequence>
<comment type="similarity">
    <text evidence="1">Belongs to the protein kinase superfamily. CMGC Ser/Thr protein kinase family. CDC2/CDKX subfamily.</text>
</comment>
<dbReference type="EMBL" id="CAUYUE010000009">
    <property type="protein sequence ID" value="CAK0783895.1"/>
    <property type="molecule type" value="Genomic_DNA"/>
</dbReference>
<evidence type="ECO:0000256" key="8">
    <source>
        <dbReference type="SAM" id="MobiDB-lite"/>
    </source>
</evidence>
<feature type="compositionally biased region" description="Basic and acidic residues" evidence="8">
    <location>
        <begin position="331"/>
        <end position="349"/>
    </location>
</feature>
<gene>
    <name evidence="10" type="ORF">CVIRNUC_007095</name>
</gene>
<keyword evidence="7" id="KW-0067">ATP-binding</keyword>
<evidence type="ECO:0000256" key="7">
    <source>
        <dbReference type="ARBA" id="ARBA00022840"/>
    </source>
</evidence>
<evidence type="ECO:0000256" key="5">
    <source>
        <dbReference type="ARBA" id="ARBA00022741"/>
    </source>
</evidence>
<feature type="compositionally biased region" description="Low complexity" evidence="8">
    <location>
        <begin position="142"/>
        <end position="151"/>
    </location>
</feature>
<keyword evidence="3" id="KW-0597">Phosphoprotein</keyword>
<dbReference type="GO" id="GO:0010556">
    <property type="term" value="P:regulation of macromolecule biosynthetic process"/>
    <property type="evidence" value="ECO:0007669"/>
    <property type="project" value="UniProtKB-ARBA"/>
</dbReference>
<evidence type="ECO:0000256" key="1">
    <source>
        <dbReference type="ARBA" id="ARBA00006485"/>
    </source>
</evidence>
<name>A0AAV1IBJ2_9CHLO</name>
<dbReference type="InterPro" id="IPR011009">
    <property type="entry name" value="Kinase-like_dom_sf"/>
</dbReference>
<feature type="region of interest" description="Disordered" evidence="8">
    <location>
        <begin position="1"/>
        <end position="120"/>
    </location>
</feature>
<comment type="caution">
    <text evidence="10">The sequence shown here is derived from an EMBL/GenBank/DDBJ whole genome shotgun (WGS) entry which is preliminary data.</text>
</comment>
<organism evidence="10 11">
    <name type="scientific">Coccomyxa viridis</name>
    <dbReference type="NCBI Taxonomy" id="1274662"/>
    <lineage>
        <taxon>Eukaryota</taxon>
        <taxon>Viridiplantae</taxon>
        <taxon>Chlorophyta</taxon>
        <taxon>core chlorophytes</taxon>
        <taxon>Trebouxiophyceae</taxon>
        <taxon>Trebouxiophyceae incertae sedis</taxon>
        <taxon>Coccomyxaceae</taxon>
        <taxon>Coccomyxa</taxon>
    </lineage>
</organism>
<dbReference type="PROSITE" id="PS00108">
    <property type="entry name" value="PROTEIN_KINASE_ST"/>
    <property type="match status" value="1"/>
</dbReference>
<dbReference type="PANTHER" id="PTHR24056">
    <property type="entry name" value="CELL DIVISION PROTEIN KINASE"/>
    <property type="match status" value="1"/>
</dbReference>
<dbReference type="SUPFAM" id="SSF56112">
    <property type="entry name" value="Protein kinase-like (PK-like)"/>
    <property type="match status" value="1"/>
</dbReference>
<feature type="compositionally biased region" description="Acidic residues" evidence="8">
    <location>
        <begin position="156"/>
        <end position="166"/>
    </location>
</feature>
<keyword evidence="2" id="KW-0723">Serine/threonine-protein kinase</keyword>
<evidence type="ECO:0000256" key="4">
    <source>
        <dbReference type="ARBA" id="ARBA00022679"/>
    </source>
</evidence>
<dbReference type="GO" id="GO:0005524">
    <property type="term" value="F:ATP binding"/>
    <property type="evidence" value="ECO:0007669"/>
    <property type="project" value="UniProtKB-KW"/>
</dbReference>
<dbReference type="Pfam" id="PF00069">
    <property type="entry name" value="Pkinase"/>
    <property type="match status" value="1"/>
</dbReference>
<keyword evidence="4" id="KW-0808">Transferase</keyword>
<feature type="region of interest" description="Disordered" evidence="8">
    <location>
        <begin position="142"/>
        <end position="367"/>
    </location>
</feature>
<feature type="compositionally biased region" description="Basic and acidic residues" evidence="8">
    <location>
        <begin position="1"/>
        <end position="71"/>
    </location>
</feature>
<feature type="compositionally biased region" description="Basic and acidic residues" evidence="8">
    <location>
        <begin position="79"/>
        <end position="97"/>
    </location>
</feature>
<dbReference type="InterPro" id="IPR008271">
    <property type="entry name" value="Ser/Thr_kinase_AS"/>
</dbReference>
<dbReference type="PANTHER" id="PTHR24056:SF107">
    <property type="entry name" value="CYCLIN-DEPENDENT KINASE 11A-RELATED"/>
    <property type="match status" value="1"/>
</dbReference>
<dbReference type="Proteomes" id="UP001314263">
    <property type="component" value="Unassembled WGS sequence"/>
</dbReference>
<dbReference type="FunFam" id="1.10.510.10:FF:000211">
    <property type="entry name" value="Cyclin-dependent kinase G-2"/>
    <property type="match status" value="1"/>
</dbReference>
<keyword evidence="5" id="KW-0547">Nucleotide-binding</keyword>
<evidence type="ECO:0000313" key="10">
    <source>
        <dbReference type="EMBL" id="CAK0783895.1"/>
    </source>
</evidence>
<dbReference type="FunFam" id="3.30.200.20:FF:000172">
    <property type="entry name" value="cyclin-dependent kinase G-2 isoform X1"/>
    <property type="match status" value="1"/>
</dbReference>
<proteinExistence type="inferred from homology"/>
<dbReference type="Gene3D" id="3.30.200.20">
    <property type="entry name" value="Phosphorylase Kinase, domain 1"/>
    <property type="match status" value="1"/>
</dbReference>
<keyword evidence="6" id="KW-0418">Kinase</keyword>
<dbReference type="InterPro" id="IPR000719">
    <property type="entry name" value="Prot_kinase_dom"/>
</dbReference>
<dbReference type="Gene3D" id="1.10.510.10">
    <property type="entry name" value="Transferase(Phosphotransferase) domain 1"/>
    <property type="match status" value="1"/>
</dbReference>
<feature type="domain" description="Protein kinase" evidence="9">
    <location>
        <begin position="385"/>
        <end position="680"/>
    </location>
</feature>
<protein>
    <recommendedName>
        <fullName evidence="9">Protein kinase domain-containing protein</fullName>
    </recommendedName>
</protein>
<dbReference type="GO" id="GO:0007346">
    <property type="term" value="P:regulation of mitotic cell cycle"/>
    <property type="evidence" value="ECO:0007669"/>
    <property type="project" value="TreeGrafter"/>
</dbReference>
<accession>A0AAV1IBJ2</accession>
<feature type="compositionally biased region" description="Basic and acidic residues" evidence="8">
    <location>
        <begin position="239"/>
        <end position="255"/>
    </location>
</feature>
<feature type="region of interest" description="Disordered" evidence="8">
    <location>
        <begin position="701"/>
        <end position="723"/>
    </location>
</feature>
<evidence type="ECO:0000259" key="9">
    <source>
        <dbReference type="PROSITE" id="PS50011"/>
    </source>
</evidence>
<evidence type="ECO:0000313" key="11">
    <source>
        <dbReference type="Proteomes" id="UP001314263"/>
    </source>
</evidence>
<dbReference type="InterPro" id="IPR050108">
    <property type="entry name" value="CDK"/>
</dbReference>
<dbReference type="GO" id="GO:0005634">
    <property type="term" value="C:nucleus"/>
    <property type="evidence" value="ECO:0007669"/>
    <property type="project" value="UniProtKB-ARBA"/>
</dbReference>
<dbReference type="AlphaFoldDB" id="A0AAV1IBJ2"/>
<dbReference type="GO" id="GO:0080090">
    <property type="term" value="P:regulation of primary metabolic process"/>
    <property type="evidence" value="ECO:0007669"/>
    <property type="project" value="UniProtKB-ARBA"/>
</dbReference>
<keyword evidence="11" id="KW-1185">Reference proteome</keyword>
<feature type="compositionally biased region" description="Low complexity" evidence="8">
    <location>
        <begin position="279"/>
        <end position="290"/>
    </location>
</feature>
<evidence type="ECO:0000256" key="6">
    <source>
        <dbReference type="ARBA" id="ARBA00022777"/>
    </source>
</evidence>
<feature type="compositionally biased region" description="Low complexity" evidence="8">
    <location>
        <begin position="98"/>
        <end position="110"/>
    </location>
</feature>